<dbReference type="InParanoid" id="A0A1X7TUY7"/>
<dbReference type="SUPFAM" id="SSF48726">
    <property type="entry name" value="Immunoglobulin"/>
    <property type="match status" value="8"/>
</dbReference>
<dbReference type="InterPro" id="IPR007110">
    <property type="entry name" value="Ig-like_dom"/>
</dbReference>
<protein>
    <recommendedName>
        <fullName evidence="6">Ig-like domain-containing protein</fullName>
    </recommendedName>
</protein>
<dbReference type="PROSITE" id="PS50835">
    <property type="entry name" value="IG_LIKE"/>
    <property type="match status" value="8"/>
</dbReference>
<evidence type="ECO:0000313" key="7">
    <source>
        <dbReference type="EnsemblMetazoa" id="Aqu2.1.18848_001"/>
    </source>
</evidence>
<dbReference type="eggNOG" id="KOG2408">
    <property type="taxonomic scope" value="Eukaryota"/>
</dbReference>
<dbReference type="InterPro" id="IPR003598">
    <property type="entry name" value="Ig_sub2"/>
</dbReference>
<proteinExistence type="predicted"/>
<dbReference type="OrthoDB" id="10012075at2759"/>
<dbReference type="InterPro" id="IPR051170">
    <property type="entry name" value="Neural/epithelial_adhesion"/>
</dbReference>
<accession>A0A1X7TUY7</accession>
<sequence length="810" mass="85690">MLKGLAFIAVVLITLTYNEVKSQNVAISGPATVTRNFGESVTFECTATGLVLSISYTIGFYNEAGVNVGGNVSTNNLATLSRSLNIANIGSGDVGTYTCRLKSILSNLILISGNVTLQVSPESHVTVDRTPSVSVSNGDSLTLTCSTPAGPSNSFTWYFHQDPCDPNLATFNPWAFTVSGGALVGMGAVYVINSVDTSTDGCYICHVTNGAGSGFNATTVYIVLNITVYPDPIVTTEINGNVTLSCDADASPFPTFQWEKKDTSGSFVELQNETNNELEIISVKFEDAGEYRCVVSDGMLNSIASDVSTVYVPPNGSVIIEPSFLIAESGSSVSFNCTTEGGPDNTFYWYYNISGTVCNEDCTGTDESFNDFLSNINSSINLTLVDTGPILTLSNIDSSVGGTYHCVVINEAGFDIETASLYITPTIVTHPMNVNTTSGTTGIILSCMADSFPDPEYRWEKSSTNEGPYTEIANSEGSTYALGTILHSTNGYYRCIAYTNISNIINETASNPAIVSVNPSGSVMVSASSATVSGGDNVTFTCTAGGGPGNTFAWRHNANAISDGGRFIIESTSSSTLTVTDVIGADFGTYICQVSNLAGSGIATSRITTSPEGFSTISPVNNITLDRGSDITLNCATTAGPSNSIMYDWLRNATQSVCCPLGQNANITQLVEQNSVSRVGMSSDLELTSVNASHGGTYECILSNDAGSEALSTSVFIRPYFVEEPPDNVYTEVDGNVTLDCNAESYPYPSFQWEKKNDAGVFVSISGETGRYLMFSSVTTDVIGEYRCIVTVDELDSSITSNVTTIHGTL</sequence>
<evidence type="ECO:0000256" key="5">
    <source>
        <dbReference type="SAM" id="SignalP"/>
    </source>
</evidence>
<reference evidence="7" key="1">
    <citation type="submission" date="2017-05" db="UniProtKB">
        <authorList>
            <consortium name="EnsemblMetazoa"/>
        </authorList>
    </citation>
    <scope>IDENTIFICATION</scope>
</reference>
<dbReference type="FunCoup" id="A0A1X7TUY7">
    <property type="interactions" value="58"/>
</dbReference>
<feature type="domain" description="Ig-like" evidence="6">
    <location>
        <begin position="719"/>
        <end position="804"/>
    </location>
</feature>
<dbReference type="SMART" id="SM00409">
    <property type="entry name" value="IG"/>
    <property type="match status" value="7"/>
</dbReference>
<dbReference type="AlphaFoldDB" id="A0A1X7TUY7"/>
<feature type="chain" id="PRO_5010867759" description="Ig-like domain-containing protein" evidence="5">
    <location>
        <begin position="23"/>
        <end position="810"/>
    </location>
</feature>
<dbReference type="InterPro" id="IPR013783">
    <property type="entry name" value="Ig-like_fold"/>
</dbReference>
<dbReference type="InterPro" id="IPR003599">
    <property type="entry name" value="Ig_sub"/>
</dbReference>
<evidence type="ECO:0000256" key="2">
    <source>
        <dbReference type="ARBA" id="ARBA00022737"/>
    </source>
</evidence>
<evidence type="ECO:0000259" key="6">
    <source>
        <dbReference type="PROSITE" id="PS50835"/>
    </source>
</evidence>
<feature type="domain" description="Ig-like" evidence="6">
    <location>
        <begin position="314"/>
        <end position="422"/>
    </location>
</feature>
<dbReference type="Pfam" id="PF13927">
    <property type="entry name" value="Ig_3"/>
    <property type="match status" value="7"/>
</dbReference>
<dbReference type="InterPro" id="IPR036179">
    <property type="entry name" value="Ig-like_dom_sf"/>
</dbReference>
<evidence type="ECO:0000256" key="1">
    <source>
        <dbReference type="ARBA" id="ARBA00022729"/>
    </source>
</evidence>
<keyword evidence="4" id="KW-0393">Immunoglobulin domain</keyword>
<feature type="domain" description="Ig-like" evidence="6">
    <location>
        <begin position="230"/>
        <end position="311"/>
    </location>
</feature>
<dbReference type="EnsemblMetazoa" id="Aqu2.1.18848_001">
    <property type="protein sequence ID" value="Aqu2.1.18848_001"/>
    <property type="gene ID" value="Aqu2.1.18848"/>
</dbReference>
<dbReference type="SMART" id="SM00408">
    <property type="entry name" value="IGc2"/>
    <property type="match status" value="8"/>
</dbReference>
<feature type="domain" description="Ig-like" evidence="6">
    <location>
        <begin position="512"/>
        <end position="609"/>
    </location>
</feature>
<evidence type="ECO:0000256" key="4">
    <source>
        <dbReference type="ARBA" id="ARBA00023319"/>
    </source>
</evidence>
<dbReference type="PANTHER" id="PTHR12231">
    <property type="entry name" value="CTX-RELATED TYPE I TRANSMEMBRANE PROTEIN"/>
    <property type="match status" value="1"/>
</dbReference>
<feature type="domain" description="Ig-like" evidence="6">
    <location>
        <begin position="611"/>
        <end position="716"/>
    </location>
</feature>
<dbReference type="CDD" id="cd00096">
    <property type="entry name" value="Ig"/>
    <property type="match status" value="1"/>
</dbReference>
<dbReference type="Gene3D" id="2.60.40.10">
    <property type="entry name" value="Immunoglobulins"/>
    <property type="match status" value="8"/>
</dbReference>
<name>A0A1X7TUY7_AMPQE</name>
<feature type="domain" description="Ig-like" evidence="6">
    <location>
        <begin position="121"/>
        <end position="221"/>
    </location>
</feature>
<keyword evidence="2" id="KW-0677">Repeat</keyword>
<evidence type="ECO:0000256" key="3">
    <source>
        <dbReference type="ARBA" id="ARBA00023157"/>
    </source>
</evidence>
<feature type="domain" description="Ig-like" evidence="6">
    <location>
        <begin position="425"/>
        <end position="506"/>
    </location>
</feature>
<dbReference type="STRING" id="400682.A0A1X7TUY7"/>
<organism evidence="7">
    <name type="scientific">Amphimedon queenslandica</name>
    <name type="common">Sponge</name>
    <dbReference type="NCBI Taxonomy" id="400682"/>
    <lineage>
        <taxon>Eukaryota</taxon>
        <taxon>Metazoa</taxon>
        <taxon>Porifera</taxon>
        <taxon>Demospongiae</taxon>
        <taxon>Heteroscleromorpha</taxon>
        <taxon>Haplosclerida</taxon>
        <taxon>Niphatidae</taxon>
        <taxon>Amphimedon</taxon>
    </lineage>
</organism>
<feature type="signal peptide" evidence="5">
    <location>
        <begin position="1"/>
        <end position="22"/>
    </location>
</feature>
<keyword evidence="3" id="KW-1015">Disulfide bond</keyword>
<feature type="domain" description="Ig-like" evidence="6">
    <location>
        <begin position="38"/>
        <end position="116"/>
    </location>
</feature>
<keyword evidence="1 5" id="KW-0732">Signal</keyword>
<dbReference type="PANTHER" id="PTHR12231:SF253">
    <property type="entry name" value="DPR-INTERACTING PROTEIN ETA, ISOFORM B-RELATED"/>
    <property type="match status" value="1"/>
</dbReference>